<dbReference type="PATRIC" id="fig|396014.3.peg.2733"/>
<dbReference type="STRING" id="396014.BF93_03520"/>
<comment type="similarity">
    <text evidence="1">Belongs to the AHA1 family.</text>
</comment>
<evidence type="ECO:0000313" key="3">
    <source>
        <dbReference type="EMBL" id="EWS80451.1"/>
    </source>
</evidence>
<dbReference type="CDD" id="cd07814">
    <property type="entry name" value="SRPBCC_CalC_Aha1-like"/>
    <property type="match status" value="1"/>
</dbReference>
<dbReference type="eggNOG" id="COG3832">
    <property type="taxonomic scope" value="Bacteria"/>
</dbReference>
<dbReference type="RefSeq" id="WP_038373404.1">
    <property type="nucleotide sequence ID" value="NZ_KK069999.1"/>
</dbReference>
<accession>Z9JRM1</accession>
<dbReference type="EMBL" id="JDYK01000015">
    <property type="protein sequence ID" value="EWS80451.1"/>
    <property type="molecule type" value="Genomic_DNA"/>
</dbReference>
<dbReference type="InterPro" id="IPR013538">
    <property type="entry name" value="ASHA1/2-like_C"/>
</dbReference>
<gene>
    <name evidence="3" type="ORF">BF93_03520</name>
</gene>
<evidence type="ECO:0000313" key="4">
    <source>
        <dbReference type="Proteomes" id="UP000023067"/>
    </source>
</evidence>
<dbReference type="Proteomes" id="UP000023067">
    <property type="component" value="Unassembled WGS sequence"/>
</dbReference>
<reference evidence="3 4" key="1">
    <citation type="submission" date="2014-02" db="EMBL/GenBank/DDBJ databases">
        <title>Genome sequence of Brachybacterium phenoliresistens strain W13A50.</title>
        <authorList>
            <person name="Wang X."/>
        </authorList>
    </citation>
    <scope>NUCLEOTIDE SEQUENCE [LARGE SCALE GENOMIC DNA]</scope>
    <source>
        <strain evidence="3 4">W13A50</strain>
    </source>
</reference>
<dbReference type="HOGENOM" id="CLU_108923_6_0_11"/>
<dbReference type="InterPro" id="IPR023393">
    <property type="entry name" value="START-like_dom_sf"/>
</dbReference>
<proteinExistence type="inferred from homology"/>
<dbReference type="Gene3D" id="3.30.530.20">
    <property type="match status" value="1"/>
</dbReference>
<dbReference type="OrthoDB" id="3365660at2"/>
<comment type="caution">
    <text evidence="3">The sequence shown here is derived from an EMBL/GenBank/DDBJ whole genome shotgun (WGS) entry which is preliminary data.</text>
</comment>
<feature type="domain" description="Activator of Hsp90 ATPase homologue 1/2-like C-terminal" evidence="2">
    <location>
        <begin position="23"/>
        <end position="159"/>
    </location>
</feature>
<dbReference type="SUPFAM" id="SSF55961">
    <property type="entry name" value="Bet v1-like"/>
    <property type="match status" value="1"/>
</dbReference>
<protein>
    <submittedName>
        <fullName evidence="3">Polyketide cyclase</fullName>
    </submittedName>
</protein>
<keyword evidence="4" id="KW-1185">Reference proteome</keyword>
<sequence>MPVTDVTHDLDALTLTMTARFAAPIDQVWDVYADPRKLEKVWGPETYPATVVDHELAPGGRVTYFMTGPEGDKHYGYWEVDAVDAPRSFTFRDGFADETFAKNPELPESTNEFVFSEVDGGTEAVYTSTYASREGLEQVLAMGVVEGATSAINQIDALLAGGATSTD</sequence>
<dbReference type="AlphaFoldDB" id="Z9JRM1"/>
<organism evidence="3 4">
    <name type="scientific">Brachybacterium phenoliresistens</name>
    <dbReference type="NCBI Taxonomy" id="396014"/>
    <lineage>
        <taxon>Bacteria</taxon>
        <taxon>Bacillati</taxon>
        <taxon>Actinomycetota</taxon>
        <taxon>Actinomycetes</taxon>
        <taxon>Micrococcales</taxon>
        <taxon>Dermabacteraceae</taxon>
        <taxon>Brachybacterium</taxon>
    </lineage>
</organism>
<evidence type="ECO:0000259" key="2">
    <source>
        <dbReference type="Pfam" id="PF08327"/>
    </source>
</evidence>
<dbReference type="Pfam" id="PF08327">
    <property type="entry name" value="AHSA1"/>
    <property type="match status" value="1"/>
</dbReference>
<name>Z9JRM1_9MICO</name>
<evidence type="ECO:0000256" key="1">
    <source>
        <dbReference type="ARBA" id="ARBA00006817"/>
    </source>
</evidence>